<protein>
    <submittedName>
        <fullName evidence="3">APA2</fullName>
    </submittedName>
</protein>
<dbReference type="GO" id="GO:0005524">
    <property type="term" value="F:ATP binding"/>
    <property type="evidence" value="ECO:0007669"/>
    <property type="project" value="InterPro"/>
</dbReference>
<dbReference type="GO" id="GO:0003877">
    <property type="term" value="F:ATP:ADP adenylyltransferase activity"/>
    <property type="evidence" value="ECO:0007669"/>
    <property type="project" value="InterPro"/>
</dbReference>
<dbReference type="Gene3D" id="3.30.428.70">
    <property type="match status" value="1"/>
</dbReference>
<dbReference type="AlphaFoldDB" id="A0A6S6WCW2"/>
<evidence type="ECO:0000259" key="1">
    <source>
        <dbReference type="Pfam" id="PF09830"/>
    </source>
</evidence>
<proteinExistence type="predicted"/>
<evidence type="ECO:0000313" key="4">
    <source>
        <dbReference type="Proteomes" id="UP000472372"/>
    </source>
</evidence>
<reference evidence="3" key="1">
    <citation type="submission" date="2021-02" db="EMBL/GenBank/DDBJ databases">
        <authorList>
            <person name="Syme A R."/>
            <person name="Syme A R."/>
            <person name="Moolhuijzen P."/>
        </authorList>
    </citation>
    <scope>NUCLEOTIDE SEQUENCE</scope>
    <source>
        <strain evidence="3">W1-1</strain>
    </source>
</reference>
<dbReference type="PANTHER" id="PTHR38420:SF3">
    <property type="entry name" value="5',5'''-P-1,P-4-TETRAPHOSPHATE PHOSPHORYLASE 2"/>
    <property type="match status" value="1"/>
</dbReference>
<dbReference type="InterPro" id="IPR043171">
    <property type="entry name" value="Ap4A_phos1/2-like"/>
</dbReference>
<feature type="domain" description="ATP adenylyltransferase C-terminal" evidence="1">
    <location>
        <begin position="202"/>
        <end position="332"/>
    </location>
</feature>
<name>A0A6S6WCW2_9PLEO</name>
<dbReference type="SUPFAM" id="SSF54197">
    <property type="entry name" value="HIT-like"/>
    <property type="match status" value="1"/>
</dbReference>
<dbReference type="InterPro" id="IPR019200">
    <property type="entry name" value="ATP_adenylylTrfase_C"/>
</dbReference>
<dbReference type="GO" id="GO:0009117">
    <property type="term" value="P:nucleotide metabolic process"/>
    <property type="evidence" value="ECO:0007669"/>
    <property type="project" value="InterPro"/>
</dbReference>
<accession>A0A6S6WCW2</accession>
<gene>
    <name evidence="3" type="ORF">PTTW11_09485</name>
</gene>
<evidence type="ECO:0000259" key="2">
    <source>
        <dbReference type="Pfam" id="PF19327"/>
    </source>
</evidence>
<feature type="domain" description="Ap4A phosphorylase 1/2 N-terminal" evidence="2">
    <location>
        <begin position="8"/>
        <end position="177"/>
    </location>
</feature>
<sequence>MRMLLELPEALPSIVKRKFEAAKACSDLLFSPSELAIIRTSTGIPFQLRYCPSLAKKPLPNLPGATPKQKIDPFESPPEALRIADIPTTDPSHILVLNKFPIIAQHFILATKSNKKQMHVLEQDDLEATYACLKEWQESAGNQKRRLLAFFNSGEHSGASQPHRHLQFLPVEGMRDGEKTSSWDMLIDSILDTTGQSTIARDIPFAYFPRLFHSEPSGAELLAMYMELYESAKAAVDAFISSHPDQFALHPVEDGDLPISYNLGMTTSGMVVIPRRAEGTMLRRDDGSEIGFVALNGTTLGGTMMVKHQDEWDMLRNNPVLLDNILRAIGIPREPQAPRPHV</sequence>
<dbReference type="Pfam" id="PF19327">
    <property type="entry name" value="Ap4A_phos_N"/>
    <property type="match status" value="1"/>
</dbReference>
<dbReference type="InterPro" id="IPR045759">
    <property type="entry name" value="Ap4A_phos1/2_N"/>
</dbReference>
<dbReference type="PANTHER" id="PTHR38420">
    <property type="entry name" value="AP-4-A PHOSPHORYLASE II"/>
    <property type="match status" value="1"/>
</dbReference>
<evidence type="ECO:0000313" key="3">
    <source>
        <dbReference type="EMBL" id="CAE7206076.1"/>
    </source>
</evidence>
<organism evidence="3 4">
    <name type="scientific">Pyrenophora teres f. teres</name>
    <dbReference type="NCBI Taxonomy" id="97479"/>
    <lineage>
        <taxon>Eukaryota</taxon>
        <taxon>Fungi</taxon>
        <taxon>Dikarya</taxon>
        <taxon>Ascomycota</taxon>
        <taxon>Pezizomycotina</taxon>
        <taxon>Dothideomycetes</taxon>
        <taxon>Pleosporomycetidae</taxon>
        <taxon>Pleosporales</taxon>
        <taxon>Pleosporineae</taxon>
        <taxon>Pleosporaceae</taxon>
        <taxon>Pyrenophora</taxon>
    </lineage>
</organism>
<dbReference type="Pfam" id="PF09830">
    <property type="entry name" value="ATP_transf"/>
    <property type="match status" value="1"/>
</dbReference>
<dbReference type="Proteomes" id="UP000472372">
    <property type="component" value="Chromosome 9"/>
</dbReference>
<dbReference type="EMBL" id="HG992985">
    <property type="protein sequence ID" value="CAE7206076.1"/>
    <property type="molecule type" value="Genomic_DNA"/>
</dbReference>
<dbReference type="InterPro" id="IPR036265">
    <property type="entry name" value="HIT-like_sf"/>
</dbReference>
<dbReference type="InterPro" id="IPR009163">
    <property type="entry name" value="Ap4A_phos1/2"/>
</dbReference>